<dbReference type="EMBL" id="JBHSOF010000063">
    <property type="protein sequence ID" value="MFC5667662.1"/>
    <property type="molecule type" value="Genomic_DNA"/>
</dbReference>
<feature type="compositionally biased region" description="Low complexity" evidence="1">
    <location>
        <begin position="74"/>
        <end position="87"/>
    </location>
</feature>
<protein>
    <submittedName>
        <fullName evidence="2">Uncharacterized protein</fullName>
    </submittedName>
</protein>
<evidence type="ECO:0000313" key="3">
    <source>
        <dbReference type="Proteomes" id="UP001595975"/>
    </source>
</evidence>
<feature type="compositionally biased region" description="Low complexity" evidence="1">
    <location>
        <begin position="266"/>
        <end position="283"/>
    </location>
</feature>
<dbReference type="RefSeq" id="WP_380229331.1">
    <property type="nucleotide sequence ID" value="NZ_JBHSOF010000063.1"/>
</dbReference>
<feature type="compositionally biased region" description="Low complexity" evidence="1">
    <location>
        <begin position="115"/>
        <end position="129"/>
    </location>
</feature>
<evidence type="ECO:0000313" key="2">
    <source>
        <dbReference type="EMBL" id="MFC5667662.1"/>
    </source>
</evidence>
<feature type="compositionally biased region" description="Basic and acidic residues" evidence="1">
    <location>
        <begin position="201"/>
        <end position="210"/>
    </location>
</feature>
<evidence type="ECO:0000256" key="1">
    <source>
        <dbReference type="SAM" id="MobiDB-lite"/>
    </source>
</evidence>
<accession>A0ABW0XAX5</accession>
<name>A0ABW0XAX5_9ACTN</name>
<keyword evidence="3" id="KW-1185">Reference proteome</keyword>
<proteinExistence type="predicted"/>
<organism evidence="2 3">
    <name type="scientific">Kitasatospora misakiensis</name>
    <dbReference type="NCBI Taxonomy" id="67330"/>
    <lineage>
        <taxon>Bacteria</taxon>
        <taxon>Bacillati</taxon>
        <taxon>Actinomycetota</taxon>
        <taxon>Actinomycetes</taxon>
        <taxon>Kitasatosporales</taxon>
        <taxon>Streptomycetaceae</taxon>
        <taxon>Kitasatospora</taxon>
    </lineage>
</organism>
<dbReference type="Proteomes" id="UP001595975">
    <property type="component" value="Unassembled WGS sequence"/>
</dbReference>
<sequence length="337" mass="32474">MRANHATNGPEPARRTVGGGRRPTRRWLPRPRTVAAGGALLAQLWGFGAPGACAAGTEPLPEPAGRAVGRALTGDGAPADGPSAGRPADVRGGGPAAPTARTPSAEPGPPPVPNPAGQNPPAGLLDGLPDPAPGSTPSARTPEAVGTTPEPDGAPLTVSGVLQDRIRAGGLPLPGQRAAVPDAFAIAFGLLSTVPAQSRPTEARATRGEPADGSSGGSARVGEGSRTGRTGGDQHRPAAPPPAPASPDHSQAPSAGHPDPAGTGSGPAAGREGSPAAAGAPAFGTAAAPAGRTTTTAAVTVAHDAAGTATAVLAPIAAGLVLTGAAMYKHRGLPKGH</sequence>
<feature type="region of interest" description="Disordered" evidence="1">
    <location>
        <begin position="49"/>
        <end position="160"/>
    </location>
</feature>
<comment type="caution">
    <text evidence="2">The sequence shown here is derived from an EMBL/GenBank/DDBJ whole genome shotgun (WGS) entry which is preliminary data.</text>
</comment>
<feature type="compositionally biased region" description="Low complexity" evidence="1">
    <location>
        <begin position="246"/>
        <end position="255"/>
    </location>
</feature>
<feature type="region of interest" description="Disordered" evidence="1">
    <location>
        <begin position="197"/>
        <end position="283"/>
    </location>
</feature>
<gene>
    <name evidence="2" type="ORF">ACFP3U_32440</name>
</gene>
<feature type="region of interest" description="Disordered" evidence="1">
    <location>
        <begin position="1"/>
        <end position="31"/>
    </location>
</feature>
<reference evidence="3" key="1">
    <citation type="journal article" date="2019" name="Int. J. Syst. Evol. Microbiol.">
        <title>The Global Catalogue of Microorganisms (GCM) 10K type strain sequencing project: providing services to taxonomists for standard genome sequencing and annotation.</title>
        <authorList>
            <consortium name="The Broad Institute Genomics Platform"/>
            <consortium name="The Broad Institute Genome Sequencing Center for Infectious Disease"/>
            <person name="Wu L."/>
            <person name="Ma J."/>
        </authorList>
    </citation>
    <scope>NUCLEOTIDE SEQUENCE [LARGE SCALE GENOMIC DNA]</scope>
    <source>
        <strain evidence="3">CGMCC 4.1437</strain>
    </source>
</reference>